<dbReference type="EMBL" id="JAOB01000080">
    <property type="protein sequence ID" value="EUA16087.1"/>
    <property type="molecule type" value="Genomic_DNA"/>
</dbReference>
<gene>
    <name evidence="2" type="ORF">I553_1062</name>
</gene>
<comment type="caution">
    <text evidence="2">The sequence shown here is derived from an EMBL/GenBank/DDBJ whole genome shotgun (WGS) entry which is preliminary data.</text>
</comment>
<name>X7Z993_MYCXE</name>
<feature type="compositionally biased region" description="Basic and acidic residues" evidence="1">
    <location>
        <begin position="104"/>
        <end position="115"/>
    </location>
</feature>
<evidence type="ECO:0000256" key="1">
    <source>
        <dbReference type="SAM" id="MobiDB-lite"/>
    </source>
</evidence>
<feature type="region of interest" description="Disordered" evidence="1">
    <location>
        <begin position="90"/>
        <end position="115"/>
    </location>
</feature>
<feature type="region of interest" description="Disordered" evidence="1">
    <location>
        <begin position="1"/>
        <end position="47"/>
    </location>
</feature>
<dbReference type="PATRIC" id="fig|1299334.3.peg.8321"/>
<sequence length="115" mass="12744">MGYRGKPVRSGGRAAGDGITTGARTLRSAHRSRRGQQSAHRREPDGAQAIAADLAVRLNDWRQQTGDVIPSEFAGTRISERYTQTYLQIHHRTPTSRSPIAADRGIEEEVKHAER</sequence>
<dbReference type="AlphaFoldDB" id="X7Z993"/>
<evidence type="ECO:0000313" key="2">
    <source>
        <dbReference type="EMBL" id="EUA16087.1"/>
    </source>
</evidence>
<organism evidence="2">
    <name type="scientific">Mycobacterium xenopi 4042</name>
    <dbReference type="NCBI Taxonomy" id="1299334"/>
    <lineage>
        <taxon>Bacteria</taxon>
        <taxon>Bacillati</taxon>
        <taxon>Actinomycetota</taxon>
        <taxon>Actinomycetes</taxon>
        <taxon>Mycobacteriales</taxon>
        <taxon>Mycobacteriaceae</taxon>
        <taxon>Mycobacterium</taxon>
    </lineage>
</organism>
<reference evidence="2" key="1">
    <citation type="submission" date="2014-01" db="EMBL/GenBank/DDBJ databases">
        <authorList>
            <person name="Brown-Elliot B."/>
            <person name="Wallace R."/>
            <person name="Lenaerts A."/>
            <person name="Ordway D."/>
            <person name="DeGroote M.A."/>
            <person name="Parker T."/>
            <person name="Sizemore C."/>
            <person name="Tallon L.J."/>
            <person name="Sadzewicz L.K."/>
            <person name="Sengamalay N."/>
            <person name="Fraser C.M."/>
            <person name="Hine E."/>
            <person name="Shefchek K.A."/>
            <person name="Das S.P."/>
            <person name="Tettelin H."/>
        </authorList>
    </citation>
    <scope>NUCLEOTIDE SEQUENCE [LARGE SCALE GENOMIC DNA]</scope>
    <source>
        <strain evidence="2">4042</strain>
    </source>
</reference>
<protein>
    <submittedName>
        <fullName evidence="2">Putative sulfatase</fullName>
    </submittedName>
</protein>
<accession>X7Z993</accession>
<proteinExistence type="predicted"/>